<name>A0ABP3EHD6_9ACTN</name>
<keyword evidence="2" id="KW-1185">Reference proteome</keyword>
<evidence type="ECO:0000313" key="2">
    <source>
        <dbReference type="Proteomes" id="UP001500967"/>
    </source>
</evidence>
<dbReference type="PANTHER" id="PTHR30528">
    <property type="entry name" value="CYTOPLASMIC PROTEIN"/>
    <property type="match status" value="1"/>
</dbReference>
<dbReference type="PANTHER" id="PTHR30528:SF0">
    <property type="entry name" value="CYTOPLASMIC PROTEIN"/>
    <property type="match status" value="1"/>
</dbReference>
<gene>
    <name evidence="1" type="ORF">GCM10009539_54220</name>
</gene>
<dbReference type="Proteomes" id="UP001500967">
    <property type="component" value="Unassembled WGS sequence"/>
</dbReference>
<reference evidence="2" key="1">
    <citation type="journal article" date="2019" name="Int. J. Syst. Evol. Microbiol.">
        <title>The Global Catalogue of Microorganisms (GCM) 10K type strain sequencing project: providing services to taxonomists for standard genome sequencing and annotation.</title>
        <authorList>
            <consortium name="The Broad Institute Genomics Platform"/>
            <consortium name="The Broad Institute Genome Sequencing Center for Infectious Disease"/>
            <person name="Wu L."/>
            <person name="Ma J."/>
        </authorList>
    </citation>
    <scope>NUCLEOTIDE SEQUENCE [LARGE SCALE GENOMIC DNA]</scope>
    <source>
        <strain evidence="2">JCM 10425</strain>
    </source>
</reference>
<dbReference type="Pfam" id="PF06224">
    <property type="entry name" value="AlkZ-like"/>
    <property type="match status" value="1"/>
</dbReference>
<comment type="caution">
    <text evidence="1">The sequence shown here is derived from an EMBL/GenBank/DDBJ whole genome shotgun (WGS) entry which is preliminary data.</text>
</comment>
<sequence length="434" mass="47738">MGAVTMTVQSLSAAEARRAALAAQGFADPRPSGNPGRRALHRVLGRVGLFQIDSVNVLVRSHYLPAFSRLGPYRPELLERAAYAPERQLFEYWAHEASLLPVDTQPFLRWRMAQAADKAWGGMRRIAAEKPELVAKVRDTIAERGPMSAGELEAESGTKAPRSGPWWDWRESKLALEYLFWAGEVSTFDRRNFERRYDLTERVLPPEVVATPTPAPADAYRELIRRSARALGVATEPDLRDYFRLKPHQSKPAVAELVEEGTLIPVAVEGWRDVGYLAADARIPRRVGASALLSPFDSLVWFRPRTERLFGFRYRLEIYTPAPQRVHGYYVLPFLFRGQLVGRVDLKADRAAGVLRVPGAFGEPALAAPSVPAGEGEIALPRGAGASARRRAFADEAVAALAAELHSLAGWLGLERVEVAPNGDLAAPLIAAVG</sequence>
<dbReference type="EMBL" id="BAAAGX010000020">
    <property type="protein sequence ID" value="GAA0261722.1"/>
    <property type="molecule type" value="Genomic_DNA"/>
</dbReference>
<accession>A0ABP3EHD6</accession>
<proteinExistence type="predicted"/>
<organism evidence="1 2">
    <name type="scientific">Cryptosporangium japonicum</name>
    <dbReference type="NCBI Taxonomy" id="80872"/>
    <lineage>
        <taxon>Bacteria</taxon>
        <taxon>Bacillati</taxon>
        <taxon>Actinomycetota</taxon>
        <taxon>Actinomycetes</taxon>
        <taxon>Cryptosporangiales</taxon>
        <taxon>Cryptosporangiaceae</taxon>
        <taxon>Cryptosporangium</taxon>
    </lineage>
</organism>
<dbReference type="InterPro" id="IPR009351">
    <property type="entry name" value="AlkZ-like"/>
</dbReference>
<protein>
    <submittedName>
        <fullName evidence="1">Winged helix-turn-helix domain-containing protein</fullName>
    </submittedName>
</protein>
<evidence type="ECO:0000313" key="1">
    <source>
        <dbReference type="EMBL" id="GAA0261722.1"/>
    </source>
</evidence>